<accession>A0A2J6PGS5</accession>
<dbReference type="EMBL" id="KZ613534">
    <property type="protein sequence ID" value="PMD13224.1"/>
    <property type="molecule type" value="Genomic_DNA"/>
</dbReference>
<name>A0A2J6PGS5_9HELO</name>
<reference evidence="1 2" key="1">
    <citation type="submission" date="2016-05" db="EMBL/GenBank/DDBJ databases">
        <title>A degradative enzymes factory behind the ericoid mycorrhizal symbiosis.</title>
        <authorList>
            <consortium name="DOE Joint Genome Institute"/>
            <person name="Martino E."/>
            <person name="Morin E."/>
            <person name="Grelet G."/>
            <person name="Kuo A."/>
            <person name="Kohler A."/>
            <person name="Daghino S."/>
            <person name="Barry K."/>
            <person name="Choi C."/>
            <person name="Cichocki N."/>
            <person name="Clum A."/>
            <person name="Copeland A."/>
            <person name="Hainaut M."/>
            <person name="Haridas S."/>
            <person name="Labutti K."/>
            <person name="Lindquist E."/>
            <person name="Lipzen A."/>
            <person name="Khouja H.-R."/>
            <person name="Murat C."/>
            <person name="Ohm R."/>
            <person name="Olson A."/>
            <person name="Spatafora J."/>
            <person name="Veneault-Fourrey C."/>
            <person name="Henrissat B."/>
            <person name="Grigoriev I."/>
            <person name="Martin F."/>
            <person name="Perotto S."/>
        </authorList>
    </citation>
    <scope>NUCLEOTIDE SEQUENCE [LARGE SCALE GENOMIC DNA]</scope>
    <source>
        <strain evidence="1 2">UAMH 7357</strain>
    </source>
</reference>
<evidence type="ECO:0000313" key="1">
    <source>
        <dbReference type="EMBL" id="PMD13224.1"/>
    </source>
</evidence>
<dbReference type="Proteomes" id="UP000235672">
    <property type="component" value="Unassembled WGS sequence"/>
</dbReference>
<keyword evidence="2" id="KW-1185">Reference proteome</keyword>
<dbReference type="AlphaFoldDB" id="A0A2J6PGS5"/>
<dbReference type="OrthoDB" id="7464126at2759"/>
<proteinExistence type="predicted"/>
<gene>
    <name evidence="1" type="ORF">NA56DRAFT_712259</name>
</gene>
<sequence length="249" mass="27597">MSFGYSVSDFLLICEKAKAIVDACRQGPAELQELSNEVWTLQKTVDQLSSDAQDPNSILNRRGSARRGDLEQIIDNCKTALAEIESFISKHTVVESASSSLRTNARRVWHDYQVGMANLDNSRNKLTFYTSTINVFLGSLNAAAMGRVMHRLDEIYSRIMDVDRRSSAASTNSFNSIISFATGEPDLSGWSFIQNELSGFGVSREDIEDNQGKIIEYVKKLVNQSISDHGGDNPQLGPLIRIHVSITTT</sequence>
<organism evidence="1 2">
    <name type="scientific">Hyaloscypha hepaticicola</name>
    <dbReference type="NCBI Taxonomy" id="2082293"/>
    <lineage>
        <taxon>Eukaryota</taxon>
        <taxon>Fungi</taxon>
        <taxon>Dikarya</taxon>
        <taxon>Ascomycota</taxon>
        <taxon>Pezizomycotina</taxon>
        <taxon>Leotiomycetes</taxon>
        <taxon>Helotiales</taxon>
        <taxon>Hyaloscyphaceae</taxon>
        <taxon>Hyaloscypha</taxon>
    </lineage>
</organism>
<evidence type="ECO:0000313" key="2">
    <source>
        <dbReference type="Proteomes" id="UP000235672"/>
    </source>
</evidence>
<protein>
    <submittedName>
        <fullName evidence="1">Uncharacterized protein</fullName>
    </submittedName>
</protein>